<feature type="transmembrane region" description="Helical" evidence="8">
    <location>
        <begin position="113"/>
        <end position="135"/>
    </location>
</feature>
<organism evidence="10 11">
    <name type="scientific">Acinetobacter equi</name>
    <dbReference type="NCBI Taxonomy" id="1324350"/>
    <lineage>
        <taxon>Bacteria</taxon>
        <taxon>Pseudomonadati</taxon>
        <taxon>Pseudomonadota</taxon>
        <taxon>Gammaproteobacteria</taxon>
        <taxon>Moraxellales</taxon>
        <taxon>Moraxellaceae</taxon>
        <taxon>Acinetobacter</taxon>
    </lineage>
</organism>
<evidence type="ECO:0000256" key="3">
    <source>
        <dbReference type="ARBA" id="ARBA00022676"/>
    </source>
</evidence>
<comment type="subcellular location">
    <subcellularLocation>
        <location evidence="1">Cell membrane</location>
        <topology evidence="1">Multi-pass membrane protein</topology>
    </subcellularLocation>
</comment>
<dbReference type="Proteomes" id="UP000064939">
    <property type="component" value="Chromosome"/>
</dbReference>
<evidence type="ECO:0000256" key="5">
    <source>
        <dbReference type="ARBA" id="ARBA00022692"/>
    </source>
</evidence>
<dbReference type="AlphaFoldDB" id="A0A0N9V4Z9"/>
<dbReference type="GO" id="GO:0016763">
    <property type="term" value="F:pentosyltransferase activity"/>
    <property type="evidence" value="ECO:0007669"/>
    <property type="project" value="TreeGrafter"/>
</dbReference>
<evidence type="ECO:0000256" key="4">
    <source>
        <dbReference type="ARBA" id="ARBA00022679"/>
    </source>
</evidence>
<feature type="transmembrane region" description="Helical" evidence="8">
    <location>
        <begin position="174"/>
        <end position="191"/>
    </location>
</feature>
<evidence type="ECO:0000256" key="2">
    <source>
        <dbReference type="ARBA" id="ARBA00022475"/>
    </source>
</evidence>
<keyword evidence="5 8" id="KW-0812">Transmembrane</keyword>
<dbReference type="EMBL" id="CP012808">
    <property type="protein sequence ID" value="ALH94302.1"/>
    <property type="molecule type" value="Genomic_DNA"/>
</dbReference>
<name>A0A0N9V4Z9_9GAMM</name>
<dbReference type="InterPro" id="IPR050297">
    <property type="entry name" value="LipidA_mod_glycosyltrf_83"/>
</dbReference>
<evidence type="ECO:0000256" key="7">
    <source>
        <dbReference type="ARBA" id="ARBA00023136"/>
    </source>
</evidence>
<sequence>MPVWAALIYYFYLATKYNKWKDWIIFGVLSGIGMLTKYSVAFLIFTIVLFSFITSYRLMWLTVKPWVSIFIALIIFSPHVWWLYQHDWLTFTYIQARSNEVDNSYNPFVAFKYLLAQFTNFLPLIIILLCNKSLSIHKLNINQNDKFFILFIGLFPGVMLFIISLLTGVNIKDMWASPMWSLVALIFIAMIPDQVFQQRKRGLLKGLMIWLGVITIVMASYVQFGGQLRNKPSRMDWPQQEISLNVQKQWDALSDCQMDNLTGDNWLAILAATKMQNLPSVMMSTSEAYSPWMSLARLEQKGTFVLWEKGKKPFIPYLTEIQSNKDMQIQQGEWTIYWDKVPHKEPLIIQWQMFVPKQCVKS</sequence>
<evidence type="ECO:0000313" key="11">
    <source>
        <dbReference type="Proteomes" id="UP000064939"/>
    </source>
</evidence>
<feature type="transmembrane region" description="Helical" evidence="8">
    <location>
        <begin position="65"/>
        <end position="84"/>
    </location>
</feature>
<evidence type="ECO:0000256" key="1">
    <source>
        <dbReference type="ARBA" id="ARBA00004651"/>
    </source>
</evidence>
<evidence type="ECO:0000256" key="8">
    <source>
        <dbReference type="SAM" id="Phobius"/>
    </source>
</evidence>
<reference evidence="10 11" key="1">
    <citation type="journal article" date="2015" name="Int. J. Syst. Evol. Microbiol.">
        <title>Acinetobacter equi sp. nov. isolated from horse faeces.</title>
        <authorList>
            <person name="Poppel M.T."/>
            <person name="Skiebe E."/>
            <person name="Laue M."/>
            <person name="Bergmann H."/>
            <person name="Ebersberger I."/>
            <person name="Garn T."/>
            <person name="Fruth A."/>
            <person name="Baumgardt S."/>
            <person name="Busse H.J."/>
            <person name="Wilharm G."/>
        </authorList>
    </citation>
    <scope>NUCLEOTIDE SEQUENCE [LARGE SCALE GENOMIC DNA]</scope>
    <source>
        <strain evidence="10 11">114</strain>
    </source>
</reference>
<dbReference type="KEGG" id="aei:AOY20_01400"/>
<feature type="transmembrane region" description="Helical" evidence="8">
    <location>
        <begin position="23"/>
        <end position="53"/>
    </location>
</feature>
<feature type="transmembrane region" description="Helical" evidence="8">
    <location>
        <begin position="147"/>
        <end position="168"/>
    </location>
</feature>
<evidence type="ECO:0000313" key="10">
    <source>
        <dbReference type="EMBL" id="ALH94302.1"/>
    </source>
</evidence>
<keyword evidence="6 8" id="KW-1133">Transmembrane helix</keyword>
<dbReference type="STRING" id="1324350.AOY20_01400"/>
<keyword evidence="7 8" id="KW-0472">Membrane</keyword>
<keyword evidence="4" id="KW-0808">Transferase</keyword>
<keyword evidence="2" id="KW-1003">Cell membrane</keyword>
<gene>
    <name evidence="10" type="ORF">AOY20_01400</name>
</gene>
<dbReference type="Pfam" id="PF13231">
    <property type="entry name" value="PMT_2"/>
    <property type="match status" value="1"/>
</dbReference>
<accession>A0A0N9V4Z9</accession>
<dbReference type="GO" id="GO:0009103">
    <property type="term" value="P:lipopolysaccharide biosynthetic process"/>
    <property type="evidence" value="ECO:0007669"/>
    <property type="project" value="UniProtKB-ARBA"/>
</dbReference>
<dbReference type="PANTHER" id="PTHR33908:SF11">
    <property type="entry name" value="MEMBRANE PROTEIN"/>
    <property type="match status" value="1"/>
</dbReference>
<feature type="transmembrane region" description="Helical" evidence="8">
    <location>
        <begin position="203"/>
        <end position="224"/>
    </location>
</feature>
<evidence type="ECO:0000259" key="9">
    <source>
        <dbReference type="Pfam" id="PF13231"/>
    </source>
</evidence>
<evidence type="ECO:0000256" key="6">
    <source>
        <dbReference type="ARBA" id="ARBA00022989"/>
    </source>
</evidence>
<keyword evidence="3" id="KW-0328">Glycosyltransferase</keyword>
<dbReference type="GO" id="GO:0005886">
    <property type="term" value="C:plasma membrane"/>
    <property type="evidence" value="ECO:0007669"/>
    <property type="project" value="UniProtKB-SubCell"/>
</dbReference>
<dbReference type="InterPro" id="IPR038731">
    <property type="entry name" value="RgtA/B/C-like"/>
</dbReference>
<proteinExistence type="predicted"/>
<protein>
    <recommendedName>
        <fullName evidence="9">Glycosyltransferase RgtA/B/C/D-like domain-containing protein</fullName>
    </recommendedName>
</protein>
<dbReference type="PANTHER" id="PTHR33908">
    <property type="entry name" value="MANNOSYLTRANSFERASE YKCB-RELATED"/>
    <property type="match status" value="1"/>
</dbReference>
<feature type="domain" description="Glycosyltransferase RgtA/B/C/D-like" evidence="9">
    <location>
        <begin position="2"/>
        <end position="82"/>
    </location>
</feature>
<keyword evidence="11" id="KW-1185">Reference proteome</keyword>